<accession>B4FBR7</accession>
<dbReference type="ExpressionAtlas" id="B4FBR7">
    <property type="expression patterns" value="baseline and differential"/>
</dbReference>
<dbReference type="Proteomes" id="UP000007305">
    <property type="component" value="Chromosome 7"/>
</dbReference>
<keyword evidence="5" id="KW-1185">Reference proteome</keyword>
<dbReference type="RefSeq" id="NP_001143640.1">
    <property type="nucleotide sequence ID" value="NM_001150168.2"/>
</dbReference>
<keyword evidence="6" id="KW-1267">Proteomics identification</keyword>
<protein>
    <submittedName>
        <fullName evidence="1 4">Uncharacterized protein</fullName>
    </submittedName>
</protein>
<reference evidence="1" key="2">
    <citation type="journal article" date="2009" name="PLoS Genet.">
        <title>Sequencing, mapping, and analysis of 27,455 maize full-length cDNAs.</title>
        <authorList>
            <person name="Soderlund C."/>
            <person name="Descour A."/>
            <person name="Kudrna D."/>
            <person name="Bomhoff M."/>
            <person name="Boyd L."/>
            <person name="Currie J."/>
            <person name="Angelova A."/>
            <person name="Collura K."/>
            <person name="Wissotski M."/>
            <person name="Ashley E."/>
            <person name="Morrow D."/>
            <person name="Fernandes J."/>
            <person name="Walbot V."/>
            <person name="Yu Y."/>
        </authorList>
    </citation>
    <scope>NUCLEOTIDE SEQUENCE</scope>
    <source>
        <strain evidence="1">B73</strain>
    </source>
</reference>
<reference evidence="4" key="4">
    <citation type="submission" date="2019-07" db="EMBL/GenBank/DDBJ databases">
        <authorList>
            <person name="Seetharam A."/>
            <person name="Woodhouse M."/>
            <person name="Cannon E."/>
        </authorList>
    </citation>
    <scope>NUCLEOTIDE SEQUENCE [LARGE SCALE GENOMIC DNA]</scope>
    <source>
        <strain evidence="4">cv. B73</strain>
    </source>
</reference>
<dbReference type="eggNOG" id="ENOG502R4WE">
    <property type="taxonomic scope" value="Eukaryota"/>
</dbReference>
<evidence type="ECO:0000313" key="4">
    <source>
        <dbReference type="EnsemblPlants" id="Zm00001eb303950_P001"/>
    </source>
</evidence>
<evidence type="ECO:0007829" key="6">
    <source>
        <dbReference type="PeptideAtlas" id="B4FBR7"/>
    </source>
</evidence>
<dbReference type="AlphaFoldDB" id="B4FBR7"/>
<reference evidence="4" key="5">
    <citation type="submission" date="2021-05" db="UniProtKB">
        <authorList>
            <consortium name="EnsemblPlants"/>
        </authorList>
    </citation>
    <scope>IDENTIFICATION</scope>
    <source>
        <strain evidence="4">cv. B73</strain>
    </source>
</reference>
<organism evidence="1">
    <name type="scientific">Zea mays</name>
    <name type="common">Maize</name>
    <dbReference type="NCBI Taxonomy" id="4577"/>
    <lineage>
        <taxon>Eukaryota</taxon>
        <taxon>Viridiplantae</taxon>
        <taxon>Streptophyta</taxon>
        <taxon>Embryophyta</taxon>
        <taxon>Tracheophyta</taxon>
        <taxon>Spermatophyta</taxon>
        <taxon>Magnoliopsida</taxon>
        <taxon>Liliopsida</taxon>
        <taxon>Poales</taxon>
        <taxon>Poaceae</taxon>
        <taxon>PACMAD clade</taxon>
        <taxon>Panicoideae</taxon>
        <taxon>Andropogonodae</taxon>
        <taxon>Andropogoneae</taxon>
        <taxon>Tripsacinae</taxon>
        <taxon>Zea</taxon>
    </lineage>
</organism>
<dbReference type="EMBL" id="BT034555">
    <property type="protein sequence ID" value="ACF79560.1"/>
    <property type="molecule type" value="mRNA"/>
</dbReference>
<dbReference type="EMBL" id="CM007650">
    <property type="protein sequence ID" value="ONM52531.1"/>
    <property type="molecule type" value="Genomic_DNA"/>
</dbReference>
<reference evidence="2" key="1">
    <citation type="journal article" date="2009" name="Plant Mol. Biol.">
        <title>Insights into corn genes derived from large-scale cDNA sequencing.</title>
        <authorList>
            <person name="Alexandrov N.N."/>
            <person name="Brover V.V."/>
            <person name="Freidin S."/>
            <person name="Troukhan M.E."/>
            <person name="Tatarinova T.V."/>
            <person name="Zhang H."/>
            <person name="Swaller T.J."/>
            <person name="Lu Y.P."/>
            <person name="Bouck J."/>
            <person name="Flavell R.B."/>
            <person name="Feldmann K.A."/>
        </authorList>
    </citation>
    <scope>NUCLEOTIDE SEQUENCE</scope>
</reference>
<evidence type="ECO:0000313" key="3">
    <source>
        <dbReference type="EMBL" id="ONM52531.1"/>
    </source>
</evidence>
<sequence>MASMVLRAAAAARLPSLRPRRNGSGVLTGLRIGTGHYGVRLALSSSAAASPKEFEVACLPVDDSRLGPGEDYVSDLRMADEEELDHFYRVLAIKTDMLFRAYPEHKPFAVSEEDKAVQERLKEFANECIDLLDDALRRIPAEKRRPLFSVFGNVYQVFASVKWYAEGGCAQWWMALQITEELEIMRKMVSSACGGTPLDRETVFDRKEALTGVDVQAALRGHGVESNLSLVIFELIDNIYSNVKSDIDDMVFAFTA</sequence>
<dbReference type="GeneID" id="100276362"/>
<evidence type="ECO:0000313" key="1">
    <source>
        <dbReference type="EMBL" id="ACF79560.1"/>
    </source>
</evidence>
<dbReference type="Gramene" id="Zm00001eb303950_T001">
    <property type="protein sequence ID" value="Zm00001eb303950_P001"/>
    <property type="gene ID" value="Zm00001eb303950"/>
</dbReference>
<dbReference type="SMR" id="B4FBR7"/>
<gene>
    <name evidence="4" type="primary">LOC100276362</name>
    <name evidence="3" type="ORF">ZEAMMB73_Zm00001d019246</name>
</gene>
<dbReference type="EMBL" id="BT043325">
    <property type="protein sequence ID" value="ACF88330.1"/>
    <property type="molecule type" value="mRNA"/>
</dbReference>
<name>B4FBR7_MAIZE</name>
<evidence type="ECO:0000313" key="5">
    <source>
        <dbReference type="Proteomes" id="UP000007305"/>
    </source>
</evidence>
<dbReference type="PaxDb" id="4577-GRMZM2G159899_P01"/>
<proteinExistence type="evidence at protein level"/>
<dbReference type="OrthoDB" id="696811at2759"/>
<dbReference type="EMBL" id="EU961609">
    <property type="protein sequence ID" value="ACG33727.1"/>
    <property type="molecule type" value="mRNA"/>
</dbReference>
<dbReference type="KEGG" id="zma:100276362"/>
<dbReference type="EnsemblPlants" id="Zm00001eb303950_T001">
    <property type="protein sequence ID" value="Zm00001eb303950_P001"/>
    <property type="gene ID" value="Zm00001eb303950"/>
</dbReference>
<evidence type="ECO:0000313" key="2">
    <source>
        <dbReference type="EMBL" id="ACG33727.1"/>
    </source>
</evidence>
<reference evidence="3 5" key="3">
    <citation type="submission" date="2015-12" db="EMBL/GenBank/DDBJ databases">
        <title>Update maize B73 reference genome by single molecule sequencing technologies.</title>
        <authorList>
            <consortium name="Maize Genome Sequencing Project"/>
            <person name="Ware D."/>
        </authorList>
    </citation>
    <scope>NUCLEOTIDE SEQUENCE [LARGE SCALE GENOMIC DNA]</scope>
    <source>
        <strain evidence="5">cv. B73</strain>
        <tissue evidence="3">Seedling</tissue>
    </source>
</reference>